<evidence type="ECO:0000313" key="2">
    <source>
        <dbReference type="EMBL" id="GBC99107.1"/>
    </source>
</evidence>
<keyword evidence="1" id="KW-1133">Transmembrane helix</keyword>
<keyword evidence="1" id="KW-0812">Transmembrane</keyword>
<feature type="transmembrane region" description="Helical" evidence="1">
    <location>
        <begin position="6"/>
        <end position="29"/>
    </location>
</feature>
<organism evidence="2 3">
    <name type="scientific">Candidatus Fervidibacter japonicus</name>
    <dbReference type="NCBI Taxonomy" id="2035412"/>
    <lineage>
        <taxon>Bacteria</taxon>
        <taxon>Candidatus Fervidibacterota</taxon>
        <taxon>Candidatus Fervidibacter</taxon>
    </lineage>
</organism>
<evidence type="ECO:0000313" key="3">
    <source>
        <dbReference type="Proteomes" id="UP000236173"/>
    </source>
</evidence>
<evidence type="ECO:0000256" key="1">
    <source>
        <dbReference type="SAM" id="Phobius"/>
    </source>
</evidence>
<gene>
    <name evidence="2" type="ORF">HRbin17_01628</name>
</gene>
<sequence length="71" mass="8193">MQRFVPLWQWVVIVFGLFVLLIGVGRWVYNRIVMSRALPPASPKEAVQEYQEQVLGYPARQPTSRPTAPPR</sequence>
<keyword evidence="1" id="KW-0472">Membrane</keyword>
<dbReference type="AlphaFoldDB" id="A0A2H5XD91"/>
<accession>A0A2H5XD91</accession>
<proteinExistence type="predicted"/>
<comment type="caution">
    <text evidence="2">The sequence shown here is derived from an EMBL/GenBank/DDBJ whole genome shotgun (WGS) entry which is preliminary data.</text>
</comment>
<dbReference type="EMBL" id="BEHT01000021">
    <property type="protein sequence ID" value="GBC99107.1"/>
    <property type="molecule type" value="Genomic_DNA"/>
</dbReference>
<protein>
    <submittedName>
        <fullName evidence="2">Uncharacterized protein</fullName>
    </submittedName>
</protein>
<reference evidence="3" key="1">
    <citation type="submission" date="2017-09" db="EMBL/GenBank/DDBJ databases">
        <title>Metaegenomics of thermophilic ammonia-oxidizing enrichment culture.</title>
        <authorList>
            <person name="Kato S."/>
            <person name="Suzuki K."/>
        </authorList>
    </citation>
    <scope>NUCLEOTIDE SEQUENCE [LARGE SCALE GENOMIC DNA]</scope>
</reference>
<name>A0A2H5XD91_9BACT</name>
<dbReference type="Proteomes" id="UP000236173">
    <property type="component" value="Unassembled WGS sequence"/>
</dbReference>